<dbReference type="PANTHER" id="PTHR30055">
    <property type="entry name" value="HTH-TYPE TRANSCRIPTIONAL REGULATOR RUTR"/>
    <property type="match status" value="1"/>
</dbReference>
<dbReference type="RefSeq" id="WP_164144576.1">
    <property type="nucleotide sequence ID" value="NZ_JBDJOF010000071.1"/>
</dbReference>
<name>A0ABV0CCK3_9GAMM</name>
<dbReference type="Pfam" id="PF08361">
    <property type="entry name" value="TetR_C_2"/>
    <property type="match status" value="1"/>
</dbReference>
<protein>
    <submittedName>
        <fullName evidence="8">Efflux transporter SmeDEF transcriptional repressor SmeT</fullName>
    </submittedName>
</protein>
<dbReference type="PROSITE" id="PS50977">
    <property type="entry name" value="HTH_TETR_2"/>
    <property type="match status" value="1"/>
</dbReference>
<evidence type="ECO:0000256" key="5">
    <source>
        <dbReference type="PROSITE-ProRule" id="PRU00335"/>
    </source>
</evidence>
<dbReference type="Proteomes" id="UP001400166">
    <property type="component" value="Unassembled WGS sequence"/>
</dbReference>
<accession>A0ABV0CCK3</accession>
<feature type="DNA-binding region" description="H-T-H motif" evidence="5">
    <location>
        <begin position="33"/>
        <end position="52"/>
    </location>
</feature>
<keyword evidence="9" id="KW-1185">Reference proteome</keyword>
<evidence type="ECO:0000259" key="7">
    <source>
        <dbReference type="PROSITE" id="PS50977"/>
    </source>
</evidence>
<keyword evidence="3 5" id="KW-0238">DNA-binding</keyword>
<gene>
    <name evidence="8" type="primary">smeT</name>
    <name evidence="8" type="ORF">ABE587_19345</name>
</gene>
<evidence type="ECO:0000256" key="1">
    <source>
        <dbReference type="ARBA" id="ARBA00022491"/>
    </source>
</evidence>
<evidence type="ECO:0000256" key="2">
    <source>
        <dbReference type="ARBA" id="ARBA00023015"/>
    </source>
</evidence>
<dbReference type="EMBL" id="JBDJOF010000071">
    <property type="protein sequence ID" value="MEN5391981.1"/>
    <property type="molecule type" value="Genomic_DNA"/>
</dbReference>
<dbReference type="PANTHER" id="PTHR30055:SF240">
    <property type="entry name" value="HTH-TYPE TRANSCRIPTIONAL REGULATOR ACRR"/>
    <property type="match status" value="1"/>
</dbReference>
<dbReference type="Gene3D" id="1.10.357.10">
    <property type="entry name" value="Tetracycline Repressor, domain 2"/>
    <property type="match status" value="1"/>
</dbReference>
<keyword evidence="1" id="KW-0678">Repressor</keyword>
<dbReference type="SUPFAM" id="SSF48498">
    <property type="entry name" value="Tetracyclin repressor-like, C-terminal domain"/>
    <property type="match status" value="1"/>
</dbReference>
<dbReference type="Pfam" id="PF00440">
    <property type="entry name" value="TetR_N"/>
    <property type="match status" value="1"/>
</dbReference>
<keyword evidence="4" id="KW-0804">Transcription</keyword>
<feature type="domain" description="HTH tetR-type" evidence="7">
    <location>
        <begin position="10"/>
        <end position="70"/>
    </location>
</feature>
<feature type="region of interest" description="Disordered" evidence="6">
    <location>
        <begin position="212"/>
        <end position="232"/>
    </location>
</feature>
<dbReference type="SUPFAM" id="SSF46689">
    <property type="entry name" value="Homeodomain-like"/>
    <property type="match status" value="1"/>
</dbReference>
<dbReference type="InterPro" id="IPR009057">
    <property type="entry name" value="Homeodomain-like_sf"/>
</dbReference>
<dbReference type="InterPro" id="IPR013572">
    <property type="entry name" value="Tscrpt_reg_MAATS_C"/>
</dbReference>
<reference evidence="8 9" key="1">
    <citation type="submission" date="2024-04" db="EMBL/GenBank/DDBJ databases">
        <title>WGS of bacteria from Torrens River.</title>
        <authorList>
            <person name="Wyrsch E.R."/>
            <person name="Drigo B."/>
        </authorList>
    </citation>
    <scope>NUCLEOTIDE SEQUENCE [LARGE SCALE GENOMIC DNA]</scope>
    <source>
        <strain evidence="8 9">TWI153</strain>
    </source>
</reference>
<organism evidence="8 9">
    <name type="scientific">Stenotrophomonas hibiscicola</name>
    <dbReference type="NCBI Taxonomy" id="86189"/>
    <lineage>
        <taxon>Bacteria</taxon>
        <taxon>Pseudomonadati</taxon>
        <taxon>Pseudomonadota</taxon>
        <taxon>Gammaproteobacteria</taxon>
        <taxon>Lysobacterales</taxon>
        <taxon>Lysobacteraceae</taxon>
        <taxon>Stenotrophomonas</taxon>
        <taxon>Stenotrophomonas maltophilia group</taxon>
    </lineage>
</organism>
<evidence type="ECO:0000256" key="4">
    <source>
        <dbReference type="ARBA" id="ARBA00023163"/>
    </source>
</evidence>
<evidence type="ECO:0000313" key="8">
    <source>
        <dbReference type="EMBL" id="MEN5391981.1"/>
    </source>
</evidence>
<keyword evidence="2" id="KW-0805">Transcription regulation</keyword>
<dbReference type="PRINTS" id="PR00455">
    <property type="entry name" value="HTHTETR"/>
</dbReference>
<dbReference type="InterPro" id="IPR001647">
    <property type="entry name" value="HTH_TetR"/>
</dbReference>
<comment type="caution">
    <text evidence="8">The sequence shown here is derived from an EMBL/GenBank/DDBJ whole genome shotgun (WGS) entry which is preliminary data.</text>
</comment>
<evidence type="ECO:0000256" key="3">
    <source>
        <dbReference type="ARBA" id="ARBA00023125"/>
    </source>
</evidence>
<evidence type="ECO:0000256" key="6">
    <source>
        <dbReference type="SAM" id="MobiDB-lite"/>
    </source>
</evidence>
<dbReference type="InterPro" id="IPR050109">
    <property type="entry name" value="HTH-type_TetR-like_transc_reg"/>
</dbReference>
<sequence length="232" mass="25912">MARKTKEDTQATREGILDAAEACFHEHGVARTTLEMIGARAGYTRGAVYWHFKNKSEVLAAIVERVHLPFMQELERTSTDQRDTPVHDLRAVMIHSFIELSEDERLRKTMEIMLRSDASADTRVLTEMQQAGFRDALDRMERALRRARDLGQLREGADPKIAARMLHATVLGVLHGAMVEPELMDLKRDGMLALDMTLAAYVKDGVFVPGTVPEPLPEAAPIDAAPPARADR</sequence>
<feature type="compositionally biased region" description="Low complexity" evidence="6">
    <location>
        <begin position="219"/>
        <end position="232"/>
    </location>
</feature>
<evidence type="ECO:0000313" key="9">
    <source>
        <dbReference type="Proteomes" id="UP001400166"/>
    </source>
</evidence>
<dbReference type="InterPro" id="IPR036271">
    <property type="entry name" value="Tet_transcr_reg_TetR-rel_C_sf"/>
</dbReference>
<proteinExistence type="predicted"/>